<feature type="region of interest" description="Disordered" evidence="1">
    <location>
        <begin position="112"/>
        <end position="133"/>
    </location>
</feature>
<sequence length="172" mass="19080">MFRHGFVQRGSPFRRCREGGRRWESSTRPGSDVIGLPARAPRTCTNNWEARPGCSSCCTPFWAVEQCPCSESCGFRKLYQVRRGGGMRFGLDVVLGRVQRGGARRGYKFKGQGFASSQDSHQESHSYDQGLSLGLSRTPRKQLTTSLNAAARMGWDYGEDGGADRVCLTSIF</sequence>
<accession>A0AA40FBA1</accession>
<evidence type="ECO:0000313" key="3">
    <source>
        <dbReference type="Proteomes" id="UP001172155"/>
    </source>
</evidence>
<comment type="caution">
    <text evidence="2">The sequence shown here is derived from an EMBL/GenBank/DDBJ whole genome shotgun (WGS) entry which is preliminary data.</text>
</comment>
<keyword evidence="3" id="KW-1185">Reference proteome</keyword>
<protein>
    <submittedName>
        <fullName evidence="2">Uncharacterized protein</fullName>
    </submittedName>
</protein>
<name>A0AA40FBA1_9PEZI</name>
<dbReference type="AlphaFoldDB" id="A0AA40FBA1"/>
<evidence type="ECO:0000313" key="2">
    <source>
        <dbReference type="EMBL" id="KAK0754131.1"/>
    </source>
</evidence>
<dbReference type="EMBL" id="JAUKUD010000001">
    <property type="protein sequence ID" value="KAK0754131.1"/>
    <property type="molecule type" value="Genomic_DNA"/>
</dbReference>
<organism evidence="2 3">
    <name type="scientific">Schizothecium vesticola</name>
    <dbReference type="NCBI Taxonomy" id="314040"/>
    <lineage>
        <taxon>Eukaryota</taxon>
        <taxon>Fungi</taxon>
        <taxon>Dikarya</taxon>
        <taxon>Ascomycota</taxon>
        <taxon>Pezizomycotina</taxon>
        <taxon>Sordariomycetes</taxon>
        <taxon>Sordariomycetidae</taxon>
        <taxon>Sordariales</taxon>
        <taxon>Schizotheciaceae</taxon>
        <taxon>Schizothecium</taxon>
    </lineage>
</organism>
<gene>
    <name evidence="2" type="ORF">B0T18DRAFT_30964</name>
</gene>
<dbReference type="Proteomes" id="UP001172155">
    <property type="component" value="Unassembled WGS sequence"/>
</dbReference>
<proteinExistence type="predicted"/>
<reference evidence="2" key="1">
    <citation type="submission" date="2023-06" db="EMBL/GenBank/DDBJ databases">
        <title>Genome-scale phylogeny and comparative genomics of the fungal order Sordariales.</title>
        <authorList>
            <consortium name="Lawrence Berkeley National Laboratory"/>
            <person name="Hensen N."/>
            <person name="Bonometti L."/>
            <person name="Westerberg I."/>
            <person name="Brannstrom I.O."/>
            <person name="Guillou S."/>
            <person name="Cros-Aarteil S."/>
            <person name="Calhoun S."/>
            <person name="Haridas S."/>
            <person name="Kuo A."/>
            <person name="Mondo S."/>
            <person name="Pangilinan J."/>
            <person name="Riley R."/>
            <person name="LaButti K."/>
            <person name="Andreopoulos B."/>
            <person name="Lipzen A."/>
            <person name="Chen C."/>
            <person name="Yanf M."/>
            <person name="Daum C."/>
            <person name="Ng V."/>
            <person name="Clum A."/>
            <person name="Steindorff A."/>
            <person name="Ohm R."/>
            <person name="Martin F."/>
            <person name="Silar P."/>
            <person name="Natvig D."/>
            <person name="Lalanne C."/>
            <person name="Gautier V."/>
            <person name="Ament-velasquez S.L."/>
            <person name="Kruys A."/>
            <person name="Hutchinson M.I."/>
            <person name="Powell A.J."/>
            <person name="Barry K."/>
            <person name="Miller A.N."/>
            <person name="Grigoriev I.V."/>
            <person name="Debuchy R."/>
            <person name="Gladieux P."/>
            <person name="Thoren M.H."/>
            <person name="Johannesson H."/>
        </authorList>
    </citation>
    <scope>NUCLEOTIDE SEQUENCE</scope>
    <source>
        <strain evidence="2">SMH3187-1</strain>
    </source>
</reference>
<evidence type="ECO:0000256" key="1">
    <source>
        <dbReference type="SAM" id="MobiDB-lite"/>
    </source>
</evidence>